<keyword evidence="2" id="KW-1185">Reference proteome</keyword>
<sequence length="188" mass="21230">MNTTLDRIVWYVFRQDDGLHLSEIIACRTILPNRTRDVVGLSSVLYSEEESVSRQSSYTFRLVCVIFLRLSLCASLRFFLLVFLIFALSLLGACTHLLCRDSMIDHLCIVNSRPIALSNIGESEYSTPSTSFLRSTGLQRPASHPTKSYICTSPDRTDGMQRDAAGHLQYPALLFVFRCRVEIGQETP</sequence>
<protein>
    <submittedName>
        <fullName evidence="1">Uncharacterized protein</fullName>
    </submittedName>
</protein>
<organism evidence="1 2">
    <name type="scientific">Gymnopus androsaceus JB14</name>
    <dbReference type="NCBI Taxonomy" id="1447944"/>
    <lineage>
        <taxon>Eukaryota</taxon>
        <taxon>Fungi</taxon>
        <taxon>Dikarya</taxon>
        <taxon>Basidiomycota</taxon>
        <taxon>Agaricomycotina</taxon>
        <taxon>Agaricomycetes</taxon>
        <taxon>Agaricomycetidae</taxon>
        <taxon>Agaricales</taxon>
        <taxon>Marasmiineae</taxon>
        <taxon>Omphalotaceae</taxon>
        <taxon>Gymnopus</taxon>
    </lineage>
</organism>
<dbReference type="Proteomes" id="UP000799118">
    <property type="component" value="Unassembled WGS sequence"/>
</dbReference>
<proteinExistence type="predicted"/>
<dbReference type="AlphaFoldDB" id="A0A6A4HQX1"/>
<name>A0A6A4HQX1_9AGAR</name>
<evidence type="ECO:0000313" key="1">
    <source>
        <dbReference type="EMBL" id="KAE9400111.1"/>
    </source>
</evidence>
<evidence type="ECO:0000313" key="2">
    <source>
        <dbReference type="Proteomes" id="UP000799118"/>
    </source>
</evidence>
<gene>
    <name evidence="1" type="ORF">BT96DRAFT_658024</name>
</gene>
<accession>A0A6A4HQX1</accession>
<dbReference type="EMBL" id="ML769460">
    <property type="protein sequence ID" value="KAE9400111.1"/>
    <property type="molecule type" value="Genomic_DNA"/>
</dbReference>
<reference evidence="1" key="1">
    <citation type="journal article" date="2019" name="Environ. Microbiol.">
        <title>Fungal ecological strategies reflected in gene transcription - a case study of two litter decomposers.</title>
        <authorList>
            <person name="Barbi F."/>
            <person name="Kohler A."/>
            <person name="Barry K."/>
            <person name="Baskaran P."/>
            <person name="Daum C."/>
            <person name="Fauchery L."/>
            <person name="Ihrmark K."/>
            <person name="Kuo A."/>
            <person name="LaButti K."/>
            <person name="Lipzen A."/>
            <person name="Morin E."/>
            <person name="Grigoriev I.V."/>
            <person name="Henrissat B."/>
            <person name="Lindahl B."/>
            <person name="Martin F."/>
        </authorList>
    </citation>
    <scope>NUCLEOTIDE SEQUENCE</scope>
    <source>
        <strain evidence="1">JB14</strain>
    </source>
</reference>